<keyword evidence="1" id="KW-0732">Signal</keyword>
<evidence type="ECO:0008006" key="4">
    <source>
        <dbReference type="Google" id="ProtNLM"/>
    </source>
</evidence>
<proteinExistence type="predicted"/>
<comment type="caution">
    <text evidence="2">The sequence shown here is derived from an EMBL/GenBank/DDBJ whole genome shotgun (WGS) entry which is preliminary data.</text>
</comment>
<dbReference type="EMBL" id="VGIY01000044">
    <property type="protein sequence ID" value="MBM3316808.1"/>
    <property type="molecule type" value="Genomic_DNA"/>
</dbReference>
<gene>
    <name evidence="2" type="ORF">FJY75_03045</name>
</gene>
<accession>A0A937X6L0</accession>
<protein>
    <recommendedName>
        <fullName evidence="4">DUF3857 domain-containing protein</fullName>
    </recommendedName>
</protein>
<evidence type="ECO:0000256" key="1">
    <source>
        <dbReference type="SAM" id="SignalP"/>
    </source>
</evidence>
<reference evidence="2" key="1">
    <citation type="submission" date="2019-03" db="EMBL/GenBank/DDBJ databases">
        <title>Lake Tanganyika Metagenome-Assembled Genomes (MAGs).</title>
        <authorList>
            <person name="Tran P."/>
        </authorList>
    </citation>
    <scope>NUCLEOTIDE SEQUENCE</scope>
    <source>
        <strain evidence="2">M_DeepCast_400m_m2_100</strain>
    </source>
</reference>
<organism evidence="2 3">
    <name type="scientific">Eiseniibacteriota bacterium</name>
    <dbReference type="NCBI Taxonomy" id="2212470"/>
    <lineage>
        <taxon>Bacteria</taxon>
        <taxon>Candidatus Eiseniibacteriota</taxon>
    </lineage>
</organism>
<dbReference type="Proteomes" id="UP000748308">
    <property type="component" value="Unassembled WGS sequence"/>
</dbReference>
<feature type="chain" id="PRO_5037887448" description="DUF3857 domain-containing protein" evidence="1">
    <location>
        <begin position="45"/>
        <end position="453"/>
    </location>
</feature>
<evidence type="ECO:0000313" key="2">
    <source>
        <dbReference type="EMBL" id="MBM3316808.1"/>
    </source>
</evidence>
<dbReference type="AlphaFoldDB" id="A0A937X6L0"/>
<name>A0A937X6L0_UNCEI</name>
<evidence type="ECO:0000313" key="3">
    <source>
        <dbReference type="Proteomes" id="UP000748308"/>
    </source>
</evidence>
<sequence>MGSNDPRQRPAATGRPTVVRRASALPLVPLLAALALPASPPVGAAYDDSSLRAICFNAERASEMGEPLVLLAHKTVCDFASYGPRTFDEHWVWFVADPRSTAADELRRFAVPLEVRYEQLFFDRCRIFRGADTLSVDPHGFLLQPIDGWPEPGAFFFREVRAALPELRAGDIVEFAYRVSNRWSDRRAPSAWDAFPIRHPLAPTLERQIIVAHNPVLKGRIRVIGDDRPPVRHMGVSPPRFELHTGDLPAGQADATGPGAARMLFTASTNWWDVQRMLGFNYGPALLGATQLFTSAGDSLSVRHRGSRERLAAVLAHVDREWTPLPQSLTAASYYPSDAGELNAQRVAGPLDRAMLVAGLARAAHMQASLFLARTAAEPFLPDFAVPHQFDRLAVQVDLLEEGVKVLIDPLRGRLEDAVGAAEEYTHFLGCVPPWEGLYERDASGALVPLALE</sequence>
<feature type="signal peptide" evidence="1">
    <location>
        <begin position="1"/>
        <end position="44"/>
    </location>
</feature>